<evidence type="ECO:0000313" key="1">
    <source>
        <dbReference type="EMBL" id="VDN23203.1"/>
    </source>
</evidence>
<proteinExistence type="predicted"/>
<sequence>MSYEPLLQHLDAFASTLGADSDDRRVLVIIRAGLVDSLSRYCSLGSHGLNRYVGAPVSLITYRPLSGTPAVTSTTGESGETGQVEVDRSSTTKVACRSLTAPGTFLKITCLGPSPLDYLCVSPHLQPIHDCLQVKIFPFP</sequence>
<dbReference type="OrthoDB" id="1885901at2759"/>
<keyword evidence="2" id="KW-1185">Reference proteome</keyword>
<gene>
    <name evidence="1" type="ORF">DILT_LOCUS14212</name>
</gene>
<organism evidence="1 2">
    <name type="scientific">Dibothriocephalus latus</name>
    <name type="common">Fish tapeworm</name>
    <name type="synonym">Diphyllobothrium latum</name>
    <dbReference type="NCBI Taxonomy" id="60516"/>
    <lineage>
        <taxon>Eukaryota</taxon>
        <taxon>Metazoa</taxon>
        <taxon>Spiralia</taxon>
        <taxon>Lophotrochozoa</taxon>
        <taxon>Platyhelminthes</taxon>
        <taxon>Cestoda</taxon>
        <taxon>Eucestoda</taxon>
        <taxon>Diphyllobothriidea</taxon>
        <taxon>Diphyllobothriidae</taxon>
        <taxon>Dibothriocephalus</taxon>
    </lineage>
</organism>
<reference evidence="1 2" key="1">
    <citation type="submission" date="2018-11" db="EMBL/GenBank/DDBJ databases">
        <authorList>
            <consortium name="Pathogen Informatics"/>
        </authorList>
    </citation>
    <scope>NUCLEOTIDE SEQUENCE [LARGE SCALE GENOMIC DNA]</scope>
</reference>
<dbReference type="Proteomes" id="UP000281553">
    <property type="component" value="Unassembled WGS sequence"/>
</dbReference>
<dbReference type="AlphaFoldDB" id="A0A3P7MHX3"/>
<protein>
    <submittedName>
        <fullName evidence="1">Uncharacterized protein</fullName>
    </submittedName>
</protein>
<name>A0A3P7MHX3_DIBLA</name>
<dbReference type="EMBL" id="UYRU01073252">
    <property type="protein sequence ID" value="VDN23203.1"/>
    <property type="molecule type" value="Genomic_DNA"/>
</dbReference>
<accession>A0A3P7MHX3</accession>
<evidence type="ECO:0000313" key="2">
    <source>
        <dbReference type="Proteomes" id="UP000281553"/>
    </source>
</evidence>